<organism evidence="4 5">
    <name type="scientific">Tilletiaria anomala (strain ATCC 24038 / CBS 436.72 / UBC 951)</name>
    <dbReference type="NCBI Taxonomy" id="1037660"/>
    <lineage>
        <taxon>Eukaryota</taxon>
        <taxon>Fungi</taxon>
        <taxon>Dikarya</taxon>
        <taxon>Basidiomycota</taxon>
        <taxon>Ustilaginomycotina</taxon>
        <taxon>Exobasidiomycetes</taxon>
        <taxon>Georgefischeriales</taxon>
        <taxon>Tilletiariaceae</taxon>
        <taxon>Tilletiaria</taxon>
    </lineage>
</organism>
<feature type="compositionally biased region" description="Acidic residues" evidence="1">
    <location>
        <begin position="1532"/>
        <end position="1547"/>
    </location>
</feature>
<dbReference type="InterPro" id="IPR046362">
    <property type="entry name" value="Zw10/DSL1_C_sf"/>
</dbReference>
<protein>
    <recommendedName>
        <fullName evidence="6">Retrograde transport protein Dsl1 C-terminal domain-containing protein</fullName>
    </recommendedName>
</protein>
<dbReference type="Proteomes" id="UP000027361">
    <property type="component" value="Unassembled WGS sequence"/>
</dbReference>
<dbReference type="OrthoDB" id="534815at2759"/>
<feature type="compositionally biased region" description="Polar residues" evidence="1">
    <location>
        <begin position="1277"/>
        <end position="1290"/>
    </location>
</feature>
<feature type="region of interest" description="Disordered" evidence="1">
    <location>
        <begin position="787"/>
        <end position="846"/>
    </location>
</feature>
<dbReference type="GO" id="GO:0006888">
    <property type="term" value="P:endoplasmic reticulum to Golgi vesicle-mediated transport"/>
    <property type="evidence" value="ECO:0007669"/>
    <property type="project" value="TreeGrafter"/>
</dbReference>
<evidence type="ECO:0000313" key="4">
    <source>
        <dbReference type="EMBL" id="KDN49566.1"/>
    </source>
</evidence>
<feature type="region of interest" description="Disordered" evidence="1">
    <location>
        <begin position="1400"/>
        <end position="1561"/>
    </location>
</feature>
<feature type="compositionally biased region" description="Basic and acidic residues" evidence="1">
    <location>
        <begin position="1423"/>
        <end position="1433"/>
    </location>
</feature>
<evidence type="ECO:0000259" key="3">
    <source>
        <dbReference type="Pfam" id="PF22766"/>
    </source>
</evidence>
<feature type="compositionally biased region" description="Basic and acidic residues" evidence="1">
    <location>
        <begin position="1449"/>
        <end position="1459"/>
    </location>
</feature>
<dbReference type="HOGENOM" id="CLU_236419_0_0_1"/>
<gene>
    <name evidence="4" type="ORF">K437DRAFT_293689</name>
</gene>
<comment type="caution">
    <text evidence="4">The sequence shown here is derived from an EMBL/GenBank/DDBJ whole genome shotgun (WGS) entry which is preliminary data.</text>
</comment>
<name>A0A066W739_TILAU</name>
<feature type="region of interest" description="Disordered" evidence="1">
    <location>
        <begin position="23"/>
        <end position="74"/>
    </location>
</feature>
<feature type="compositionally biased region" description="Basic and acidic residues" evidence="1">
    <location>
        <begin position="56"/>
        <end position="71"/>
    </location>
</feature>
<feature type="compositionally biased region" description="Low complexity" evidence="1">
    <location>
        <begin position="1319"/>
        <end position="1331"/>
    </location>
</feature>
<dbReference type="Gene3D" id="1.10.357.150">
    <property type="match status" value="1"/>
</dbReference>
<feature type="compositionally biased region" description="Polar residues" evidence="1">
    <location>
        <begin position="789"/>
        <end position="798"/>
    </location>
</feature>
<feature type="compositionally biased region" description="Polar residues" evidence="1">
    <location>
        <begin position="919"/>
        <end position="931"/>
    </location>
</feature>
<feature type="region of interest" description="Disordered" evidence="1">
    <location>
        <begin position="1063"/>
        <end position="1111"/>
    </location>
</feature>
<feature type="compositionally biased region" description="Acidic residues" evidence="1">
    <location>
        <begin position="805"/>
        <end position="818"/>
    </location>
</feature>
<dbReference type="Pfam" id="PF22766">
    <property type="entry name" value="ZW10_C2"/>
    <property type="match status" value="1"/>
</dbReference>
<dbReference type="GO" id="GO:0007094">
    <property type="term" value="P:mitotic spindle assembly checkpoint signaling"/>
    <property type="evidence" value="ECO:0007669"/>
    <property type="project" value="TreeGrafter"/>
</dbReference>
<dbReference type="GO" id="GO:1990423">
    <property type="term" value="C:RZZ complex"/>
    <property type="evidence" value="ECO:0007669"/>
    <property type="project" value="TreeGrafter"/>
</dbReference>
<dbReference type="InterPro" id="IPR048343">
    <property type="entry name" value="ZW10_C"/>
</dbReference>
<dbReference type="EMBL" id="JMSN01000021">
    <property type="protein sequence ID" value="KDN49566.1"/>
    <property type="molecule type" value="Genomic_DNA"/>
</dbReference>
<dbReference type="PANTHER" id="PTHR12205">
    <property type="entry name" value="CENTROMERE/KINETOCHORE PROTEIN ZW10"/>
    <property type="match status" value="1"/>
</dbReference>
<dbReference type="GO" id="GO:0005737">
    <property type="term" value="C:cytoplasm"/>
    <property type="evidence" value="ECO:0007669"/>
    <property type="project" value="GOC"/>
</dbReference>
<dbReference type="Pfam" id="PF20666">
    <property type="entry name" value="ZW10_C"/>
    <property type="match status" value="1"/>
</dbReference>
<feature type="region of interest" description="Disordered" evidence="1">
    <location>
        <begin position="1266"/>
        <end position="1331"/>
    </location>
</feature>
<feature type="region of interest" description="Disordered" evidence="1">
    <location>
        <begin position="1117"/>
        <end position="1136"/>
    </location>
</feature>
<feature type="domain" description="ZW10 C-terminal helical" evidence="3">
    <location>
        <begin position="1723"/>
        <end position="1868"/>
    </location>
</feature>
<sequence length="1871" mass="199533">MSRTWNLRIKQLDVAMEGRAQAQKRRSSLHTMDAESLETAGAAPTQAYLEQPSSHVSERADQLGSTDDGRKLSAPKAAAIVRRPPSSAGAMLDISTFLRSIQAGVTIQQDRASAPWSDKKAASSNATAMPALPISATRDLISAQIENVQNSMRGTIQQRLEEFRRQAHQAKALPLRIEELQSRVLEVRSKIRQQGLRAGMEQIPDGEIALSEKTTQAATRHAAVLNKVQQSRSLMQLAERLLPALEATEAIELDLAHGRLHQAHTSSLPRAKEALKLVTSSIGVSGTGDEQKKADADWSWLMDPAPKGLREARVLRGRVILAEETAEALLHEAWARAVQIRKGGVEVFRSVHAAWVSGAAPAQESPQQEEGTTLRTLLLLLESKNQLDGKLSALIEELRSKILHDLEPTLPLSSTTLSSLASVAGTHPEASEDLKVNGSNAVTFAMNLSTRSPAELAHQLVSLVIFLTSPTGSPLAEECNDWAVSQRVSGFRAQVINVTMPIIAQLLERALPTTLSAEELQKSLQSVEQVAQTALELFDQLIDAGFSNKCGRTGDLDEAPANNIDDDDDDPSNPHILLRFAKHAKQRYFKRALQVALHEVREKLLEDNWAVTQVVELRHSIPIPVLQKEPEPYTPFVNASEETPTPPSGLSSTTLGLEPAQVAAANKQGRPSALQPAPTALIGRVAATATSRMKSSSDDGAAAAAIAAGASKKPKGKAALGAARIVKPKDQLGSGPWDLDGSGLDDLVRPAAEVASQTPVVPDAAEDDAWDLDEGVPVLAQVFSPSPVHHSNSASSGQEHPAAANDEDDAWFGDDDAVPEPTTALAPVSASAAAATHTTPNASFDEAEIDDGAWGLSEEEIAAKRASRLGIPTGFDLQAFAKQEGLPSLLQEPRPASEPTPPPEIGAQSENDPAPPSTTPSLQAASVYSTSRPSLELMQEEEIDDDAWGLSSEEIAARRASRIGLAVGLDFSKVQQTPVLNVWQEDVDAPSEVQSSYPAPAADPAEDRVPSSAVHPHAEKEDIDDDAWGLSEEEIAKRASMLGQPIGFDINKFAKTEGLQRIAEQDASEAQRAVAPTTRTTGQGTAENAISDSIPPALSASGSHALAEEPLHESLAESLAASAPQPVQPADPENVDEDDIDDDAWGLSAAEIAAKRASMLGMPADFDIKAVHEQQLQSITTPPSAVILEPTIATLSASSLVIESGKLGFHNDDAWDLSAAEAVAKKESQILPLQELGPSAGNAPDQIQHAQPNDTDLGATALAATHAASRQAEELSGEQNGARTASSTDAIEQIVPVAEPRSEASAVHSAPATEPQAEAGVADAPAAASSAGPDVEVGIVDALAEYSRDNFSSLDDKPQDAQFDVTSAPVFPVINRSAPDEATSAISADSHDGHLRNKTRAVAASASIKPTPPKALHTDAQMEDTKPLQREPLIDQGGSAPATIPRRQVIHEHQGRESGEAASRSVTPPVQPADVDNDAWDVAPPLAPTAEPGTPLAKDNDMHGSSPLQQSAPNGQRSSNQSASVRALESLPVEEDDTEAWGWDDDADAPHGGAEAAHTTEDPSVIAEKCSVSQRTIDLLQHVESLLELVGFIADELSAQSWKTRPADMLLEAALDEIDLHNGIMPSTHSEVLTSVPSLAIQFANDCSFIAQQLQILHEKITVDLQEKASAEFHKRAALTNLLGKQCFEAQMVAQETILEQSLAEADGFSGTNDPSRYALAERAVKQVLHVLRTLAATWSRIMTRTAFLAAMGRLIDGVLLRLLEYIEDLEDISEVESDKLAVLCKMFGPLEEIFVDESTQQTSVALFVPSWFKASYLSEILTGSLVDIEFLFFEAGALVDYSKAELSKLIKALFSDSSNRAKLLHHIEVA</sequence>
<feature type="compositionally biased region" description="Low complexity" evidence="1">
    <location>
        <begin position="821"/>
        <end position="843"/>
    </location>
</feature>
<feature type="compositionally biased region" description="Polar residues" evidence="1">
    <location>
        <begin position="1506"/>
        <end position="1524"/>
    </location>
</feature>
<dbReference type="InterPro" id="IPR055148">
    <property type="entry name" value="ZW10_C_2"/>
</dbReference>
<reference evidence="4 5" key="1">
    <citation type="submission" date="2014-05" db="EMBL/GenBank/DDBJ databases">
        <title>Draft genome sequence of a rare smut relative, Tilletiaria anomala UBC 951.</title>
        <authorList>
            <consortium name="DOE Joint Genome Institute"/>
            <person name="Toome M."/>
            <person name="Kuo A."/>
            <person name="Henrissat B."/>
            <person name="Lipzen A."/>
            <person name="Tritt A."/>
            <person name="Yoshinaga Y."/>
            <person name="Zane M."/>
            <person name="Barry K."/>
            <person name="Grigoriev I.V."/>
            <person name="Spatafora J.W."/>
            <person name="Aimea M.C."/>
        </authorList>
    </citation>
    <scope>NUCLEOTIDE SEQUENCE [LARGE SCALE GENOMIC DNA]</scope>
    <source>
        <strain evidence="4 5">UBC 951</strain>
    </source>
</reference>
<dbReference type="InParanoid" id="A0A066W739"/>
<evidence type="ECO:0000313" key="5">
    <source>
        <dbReference type="Proteomes" id="UP000027361"/>
    </source>
</evidence>
<keyword evidence="5" id="KW-1185">Reference proteome</keyword>
<evidence type="ECO:0008006" key="6">
    <source>
        <dbReference type="Google" id="ProtNLM"/>
    </source>
</evidence>
<feature type="region of interest" description="Disordered" evidence="1">
    <location>
        <begin position="890"/>
        <end position="931"/>
    </location>
</feature>
<dbReference type="STRING" id="1037660.A0A066W739"/>
<proteinExistence type="predicted"/>
<feature type="compositionally biased region" description="Polar residues" evidence="1">
    <location>
        <begin position="1077"/>
        <end position="1091"/>
    </location>
</feature>
<feature type="region of interest" description="Disordered" evidence="1">
    <location>
        <begin position="991"/>
        <end position="1027"/>
    </location>
</feature>
<accession>A0A066W739</accession>
<dbReference type="RefSeq" id="XP_013244352.1">
    <property type="nucleotide sequence ID" value="XM_013388898.1"/>
</dbReference>
<dbReference type="PANTHER" id="PTHR12205:SF0">
    <property type="entry name" value="CENTROMERE_KINETOCHORE PROTEIN ZW10 HOMOLOG"/>
    <property type="match status" value="1"/>
</dbReference>
<feature type="domain" description="Centromere/kinetochore protein zw10 C-terminal" evidence="2">
    <location>
        <begin position="1568"/>
        <end position="1699"/>
    </location>
</feature>
<dbReference type="GeneID" id="25267166"/>
<evidence type="ECO:0000256" key="1">
    <source>
        <dbReference type="SAM" id="MobiDB-lite"/>
    </source>
</evidence>
<evidence type="ECO:0000259" key="2">
    <source>
        <dbReference type="Pfam" id="PF20666"/>
    </source>
</evidence>